<comment type="caution">
    <text evidence="3">The sequence shown here is derived from an EMBL/GenBank/DDBJ whole genome shotgun (WGS) entry which is preliminary data.</text>
</comment>
<dbReference type="GO" id="GO:0004311">
    <property type="term" value="F:geranylgeranyl diphosphate synthase activity"/>
    <property type="evidence" value="ECO:0007669"/>
    <property type="project" value="InterPro"/>
</dbReference>
<evidence type="ECO:0000256" key="2">
    <source>
        <dbReference type="ARBA" id="ARBA00022679"/>
    </source>
</evidence>
<dbReference type="SFLD" id="SFLDG01018">
    <property type="entry name" value="Squalene/Phytoene_Synthase_Lik"/>
    <property type="match status" value="1"/>
</dbReference>
<dbReference type="STRING" id="1193682.BJP25_15655"/>
<dbReference type="OrthoDB" id="9807580at2"/>
<evidence type="ECO:0000313" key="4">
    <source>
        <dbReference type="Proteomes" id="UP000186040"/>
    </source>
</evidence>
<dbReference type="InterPro" id="IPR019845">
    <property type="entry name" value="Squalene/phytoene_synthase_CS"/>
</dbReference>
<dbReference type="Proteomes" id="UP000186040">
    <property type="component" value="Unassembled WGS sequence"/>
</dbReference>
<dbReference type="SUPFAM" id="SSF48576">
    <property type="entry name" value="Terpenoid synthases"/>
    <property type="match status" value="1"/>
</dbReference>
<dbReference type="EMBL" id="MKQR01000009">
    <property type="protein sequence ID" value="OLR93693.1"/>
    <property type="molecule type" value="Genomic_DNA"/>
</dbReference>
<dbReference type="InterPro" id="IPR033904">
    <property type="entry name" value="Trans_IPPS_HH"/>
</dbReference>
<keyword evidence="4" id="KW-1185">Reference proteome</keyword>
<gene>
    <name evidence="3" type="ORF">BJP25_15655</name>
</gene>
<dbReference type="GO" id="GO:0051996">
    <property type="term" value="F:squalene synthase [NAD(P)H] activity"/>
    <property type="evidence" value="ECO:0007669"/>
    <property type="project" value="InterPro"/>
</dbReference>
<dbReference type="SFLD" id="SFLDS00005">
    <property type="entry name" value="Isoprenoid_Synthase_Type_I"/>
    <property type="match status" value="1"/>
</dbReference>
<dbReference type="AlphaFoldDB" id="A0A1Q9LNW2"/>
<evidence type="ECO:0000313" key="3">
    <source>
        <dbReference type="EMBL" id="OLR93693.1"/>
    </source>
</evidence>
<keyword evidence="2" id="KW-0808">Transferase</keyword>
<dbReference type="PANTHER" id="PTHR31480">
    <property type="entry name" value="BIFUNCTIONAL LYCOPENE CYCLASE/PHYTOENE SYNTHASE"/>
    <property type="match status" value="1"/>
</dbReference>
<dbReference type="InterPro" id="IPR044843">
    <property type="entry name" value="Trans_IPPS_bact-type"/>
</dbReference>
<dbReference type="Gene3D" id="1.10.600.10">
    <property type="entry name" value="Farnesyl Diphosphate Synthase"/>
    <property type="match status" value="1"/>
</dbReference>
<sequence>MTARELDAAGVTDPDLREAYRRCRALNAEHGRTYFLATRLLPVPRRASVHALYGFARWVDDVVDEPEDTSPEAVRARLTEAERVSVEGLRDGRSDHPVVSALVDTARRLELRSELFTAFLHSMRMDLDTTDYPTRAELKEYVHGSAEVIGLQVLPVLGTVAPRDEVAPHAAALGEAFQLTNFIRDVAEDLDRGRVYLPADELASFGVDRERLLWCRARGSADGAVRRAVAHQAAVAHEVYRVADAGIPLLDPVARPCVATARALYAAILDRLADADHDVFAGRVRVGLRQRVSVAGPALVSSLRARRRARAARAAPAQAVAAVREAG</sequence>
<dbReference type="RefSeq" id="WP_075974591.1">
    <property type="nucleotide sequence ID" value="NZ_MKQR01000009.1"/>
</dbReference>
<dbReference type="GO" id="GO:0016117">
    <property type="term" value="P:carotenoid biosynthetic process"/>
    <property type="evidence" value="ECO:0007669"/>
    <property type="project" value="UniProtKB-ARBA"/>
</dbReference>
<dbReference type="InterPro" id="IPR002060">
    <property type="entry name" value="Squ/phyt_synthse"/>
</dbReference>
<dbReference type="SFLD" id="SFLDG01212">
    <property type="entry name" value="Phytoene_synthase_like"/>
    <property type="match status" value="1"/>
</dbReference>
<comment type="pathway">
    <text evidence="1">Carotenoid biosynthesis; phytoene biosynthesis.</text>
</comment>
<accession>A0A1Q9LNW2</accession>
<name>A0A1Q9LNW2_9PSEU</name>
<proteinExistence type="predicted"/>
<dbReference type="PROSITE" id="PS01045">
    <property type="entry name" value="SQUALEN_PHYTOEN_SYN_2"/>
    <property type="match status" value="1"/>
</dbReference>
<dbReference type="UniPathway" id="UPA00799"/>
<dbReference type="InterPro" id="IPR008949">
    <property type="entry name" value="Isoprenoid_synthase_dom_sf"/>
</dbReference>
<evidence type="ECO:0000256" key="1">
    <source>
        <dbReference type="ARBA" id="ARBA00004684"/>
    </source>
</evidence>
<reference evidence="3 4" key="1">
    <citation type="submission" date="2016-10" db="EMBL/GenBank/DDBJ databases">
        <title>The Draft Genome Sequence of Actinokineospora bangkokensis 44EHWT reveals the biosynthetic pathway of antifungal compounds Thailandins with unusual extender unit butylmalonyl-CoA.</title>
        <authorList>
            <person name="Greule A."/>
            <person name="Intra B."/>
            <person name="Flemming S."/>
            <person name="Rommel M.G."/>
            <person name="Panbangred W."/>
            <person name="Bechthold A."/>
        </authorList>
    </citation>
    <scope>NUCLEOTIDE SEQUENCE [LARGE SCALE GENOMIC DNA]</scope>
    <source>
        <strain evidence="3 4">44EHW</strain>
    </source>
</reference>
<organism evidence="3 4">
    <name type="scientific">Actinokineospora bangkokensis</name>
    <dbReference type="NCBI Taxonomy" id="1193682"/>
    <lineage>
        <taxon>Bacteria</taxon>
        <taxon>Bacillati</taxon>
        <taxon>Actinomycetota</taxon>
        <taxon>Actinomycetes</taxon>
        <taxon>Pseudonocardiales</taxon>
        <taxon>Pseudonocardiaceae</taxon>
        <taxon>Actinokineospora</taxon>
    </lineage>
</organism>
<protein>
    <submittedName>
        <fullName evidence="3">Phytoene synthase</fullName>
    </submittedName>
</protein>
<dbReference type="Pfam" id="PF00494">
    <property type="entry name" value="SQS_PSY"/>
    <property type="match status" value="1"/>
</dbReference>
<dbReference type="CDD" id="cd00683">
    <property type="entry name" value="Trans_IPPS_HH"/>
    <property type="match status" value="1"/>
</dbReference>